<comment type="caution">
    <text evidence="8">The sequence shown here is derived from an EMBL/GenBank/DDBJ whole genome shotgun (WGS) entry which is preliminary data.</text>
</comment>
<evidence type="ECO:0000259" key="7">
    <source>
        <dbReference type="PROSITE" id="PS50011"/>
    </source>
</evidence>
<keyword evidence="9" id="KW-1185">Reference proteome</keyword>
<evidence type="ECO:0000256" key="4">
    <source>
        <dbReference type="ARBA" id="ARBA00022777"/>
    </source>
</evidence>
<organism evidence="8 9">
    <name type="scientific">Tribonema minus</name>
    <dbReference type="NCBI Taxonomy" id="303371"/>
    <lineage>
        <taxon>Eukaryota</taxon>
        <taxon>Sar</taxon>
        <taxon>Stramenopiles</taxon>
        <taxon>Ochrophyta</taxon>
        <taxon>PX clade</taxon>
        <taxon>Xanthophyceae</taxon>
        <taxon>Tribonematales</taxon>
        <taxon>Tribonemataceae</taxon>
        <taxon>Tribonema</taxon>
    </lineage>
</organism>
<evidence type="ECO:0000256" key="2">
    <source>
        <dbReference type="ARBA" id="ARBA00022679"/>
    </source>
</evidence>
<dbReference type="PANTHER" id="PTHR24353:SF37">
    <property type="entry name" value="CAMP-DEPENDENT PROTEIN KINASE CATALYTIC SUBUNIT PRKX"/>
    <property type="match status" value="1"/>
</dbReference>
<dbReference type="SMART" id="SM00220">
    <property type="entry name" value="S_TKc"/>
    <property type="match status" value="1"/>
</dbReference>
<reference evidence="8" key="1">
    <citation type="submission" date="2021-02" db="EMBL/GenBank/DDBJ databases">
        <title>First Annotated Genome of the Yellow-green Alga Tribonema minus.</title>
        <authorList>
            <person name="Mahan K.M."/>
        </authorList>
    </citation>
    <scope>NUCLEOTIDE SEQUENCE</scope>
    <source>
        <strain evidence="8">UTEX B ZZ1240</strain>
    </source>
</reference>
<keyword evidence="3" id="KW-0547">Nucleotide-binding</keyword>
<dbReference type="OrthoDB" id="76001at2759"/>
<accession>A0A835YXU3</accession>
<dbReference type="PANTHER" id="PTHR24353">
    <property type="entry name" value="CYCLIC NUCLEOTIDE-DEPENDENT PROTEIN KINASE"/>
    <property type="match status" value="1"/>
</dbReference>
<dbReference type="AlphaFoldDB" id="A0A835YXU3"/>
<name>A0A835YXU3_9STRA</name>
<keyword evidence="4 8" id="KW-0418">Kinase</keyword>
<dbReference type="GO" id="GO:0005952">
    <property type="term" value="C:cAMP-dependent protein kinase complex"/>
    <property type="evidence" value="ECO:0007669"/>
    <property type="project" value="TreeGrafter"/>
</dbReference>
<dbReference type="PROSITE" id="PS00108">
    <property type="entry name" value="PROTEIN_KINASE_ST"/>
    <property type="match status" value="1"/>
</dbReference>
<dbReference type="Gene3D" id="1.10.510.10">
    <property type="entry name" value="Transferase(Phosphotransferase) domain 1"/>
    <property type="match status" value="1"/>
</dbReference>
<gene>
    <name evidence="8" type="ORF">JKP88DRAFT_316958</name>
</gene>
<dbReference type="Gene3D" id="3.30.200.20">
    <property type="entry name" value="Phosphorylase Kinase, domain 1"/>
    <property type="match status" value="1"/>
</dbReference>
<dbReference type="Pfam" id="PF00069">
    <property type="entry name" value="Pkinase"/>
    <property type="match status" value="1"/>
</dbReference>
<keyword evidence="5" id="KW-0067">ATP-binding</keyword>
<sequence length="297" mass="32836">MAKQKVVSGDHLGHVKDERRLLLSLDHPFIVKLFGAFQDRDSVYLLTEVAVIAAELWSVLYEGTAGYKTGRLPIGHGIFYAACLLDALIFMHGKGIAHRDLKPENIMVDEKGYVRIVDLGFAKHIPFLVHVWGKTEIHPKSYTICGTPEYLAPELIVNSGHTKAADIWAFGVVIYELTAGHTPFQVGMYGLEEHAALSTCCCSDFDQKTAAHPTRDLIHKLLRWEPGQRLGKLQADMDAIRRHAHFADTDWAALADAALAAPWVPPAGGARRADKVDKGAHRKVPPFTGKQSAFADW</sequence>
<evidence type="ECO:0000313" key="8">
    <source>
        <dbReference type="EMBL" id="KAG5183421.1"/>
    </source>
</evidence>
<protein>
    <submittedName>
        <fullName evidence="8">Kinase-like domain-containing protein</fullName>
    </submittedName>
</protein>
<dbReference type="GO" id="GO:0005524">
    <property type="term" value="F:ATP binding"/>
    <property type="evidence" value="ECO:0007669"/>
    <property type="project" value="UniProtKB-KW"/>
</dbReference>
<evidence type="ECO:0000256" key="5">
    <source>
        <dbReference type="ARBA" id="ARBA00022840"/>
    </source>
</evidence>
<evidence type="ECO:0000256" key="1">
    <source>
        <dbReference type="ARBA" id="ARBA00022527"/>
    </source>
</evidence>
<feature type="domain" description="Protein kinase" evidence="7">
    <location>
        <begin position="1"/>
        <end position="246"/>
    </location>
</feature>
<proteinExistence type="predicted"/>
<dbReference type="SUPFAM" id="SSF56112">
    <property type="entry name" value="Protein kinase-like (PK-like)"/>
    <property type="match status" value="1"/>
</dbReference>
<keyword evidence="1" id="KW-0723">Serine/threonine-protein kinase</keyword>
<feature type="region of interest" description="Disordered" evidence="6">
    <location>
        <begin position="270"/>
        <end position="297"/>
    </location>
</feature>
<dbReference type="InterPro" id="IPR000719">
    <property type="entry name" value="Prot_kinase_dom"/>
</dbReference>
<dbReference type="InterPro" id="IPR011009">
    <property type="entry name" value="Kinase-like_dom_sf"/>
</dbReference>
<evidence type="ECO:0000256" key="3">
    <source>
        <dbReference type="ARBA" id="ARBA00022741"/>
    </source>
</evidence>
<dbReference type="Proteomes" id="UP000664859">
    <property type="component" value="Unassembled WGS sequence"/>
</dbReference>
<dbReference type="GO" id="GO:0004691">
    <property type="term" value="F:cAMP-dependent protein kinase activity"/>
    <property type="evidence" value="ECO:0007669"/>
    <property type="project" value="TreeGrafter"/>
</dbReference>
<dbReference type="EMBL" id="JAFCMP010000212">
    <property type="protein sequence ID" value="KAG5183421.1"/>
    <property type="molecule type" value="Genomic_DNA"/>
</dbReference>
<evidence type="ECO:0000256" key="6">
    <source>
        <dbReference type="SAM" id="MobiDB-lite"/>
    </source>
</evidence>
<dbReference type="PROSITE" id="PS50011">
    <property type="entry name" value="PROTEIN_KINASE_DOM"/>
    <property type="match status" value="1"/>
</dbReference>
<evidence type="ECO:0000313" key="9">
    <source>
        <dbReference type="Proteomes" id="UP000664859"/>
    </source>
</evidence>
<keyword evidence="2" id="KW-0808">Transferase</keyword>
<dbReference type="InterPro" id="IPR008271">
    <property type="entry name" value="Ser/Thr_kinase_AS"/>
</dbReference>